<protein>
    <recommendedName>
        <fullName evidence="4">DUF2058 domain-containing protein</fullName>
    </recommendedName>
</protein>
<feature type="coiled-coil region" evidence="1">
    <location>
        <begin position="45"/>
        <end position="72"/>
    </location>
</feature>
<reference evidence="2" key="1">
    <citation type="submission" date="2020-09" db="EMBL/GenBank/DDBJ databases">
        <title>Desulfogranum mesoprofundum gen. nov., sp. nov., a novel mesophilic, sulfate-reducing chemolithoautotroph isolated from a deep-sea hydrothermal vent chimney in the Suiyo Seamount.</title>
        <authorList>
            <person name="Hashimoto Y."/>
            <person name="Nakagawa S."/>
        </authorList>
    </citation>
    <scope>NUCLEOTIDE SEQUENCE</scope>
    <source>
        <strain evidence="2">KT2</strain>
    </source>
</reference>
<keyword evidence="3" id="KW-1185">Reference proteome</keyword>
<proteinExistence type="predicted"/>
<evidence type="ECO:0000313" key="2">
    <source>
        <dbReference type="EMBL" id="BCL59564.1"/>
    </source>
</evidence>
<evidence type="ECO:0008006" key="4">
    <source>
        <dbReference type="Google" id="ProtNLM"/>
    </source>
</evidence>
<dbReference type="Proteomes" id="UP000826725">
    <property type="component" value="Chromosome"/>
</dbReference>
<organism evidence="2 3">
    <name type="scientific">Desulfomarina profundi</name>
    <dbReference type="NCBI Taxonomy" id="2772557"/>
    <lineage>
        <taxon>Bacteria</taxon>
        <taxon>Pseudomonadati</taxon>
        <taxon>Thermodesulfobacteriota</taxon>
        <taxon>Desulfobulbia</taxon>
        <taxon>Desulfobulbales</taxon>
        <taxon>Desulfobulbaceae</taxon>
        <taxon>Desulfomarina</taxon>
    </lineage>
</organism>
<dbReference type="Pfam" id="PF09831">
    <property type="entry name" value="DUF2058"/>
    <property type="match status" value="1"/>
</dbReference>
<dbReference type="RefSeq" id="WP_228855774.1">
    <property type="nucleotide sequence ID" value="NZ_AP024086.1"/>
</dbReference>
<dbReference type="InterPro" id="IPR018636">
    <property type="entry name" value="DUF2058"/>
</dbReference>
<evidence type="ECO:0000313" key="3">
    <source>
        <dbReference type="Proteomes" id="UP000826725"/>
    </source>
</evidence>
<dbReference type="KEGG" id="dbk:DGMP_02570"/>
<dbReference type="EMBL" id="AP024086">
    <property type="protein sequence ID" value="BCL59564.1"/>
    <property type="molecule type" value="Genomic_DNA"/>
</dbReference>
<evidence type="ECO:0000256" key="1">
    <source>
        <dbReference type="SAM" id="Coils"/>
    </source>
</evidence>
<keyword evidence="1" id="KW-0175">Coiled coil</keyword>
<sequence>MGKSLQDQFLKLGLVDKKKANTIKKQKHRKKKKQRAGEQFVDENALLAKAALEKKQARARELNRQREEKLKKRETAAAVRQMITANMLERDESGIQYRFNAGGKIQRIFVSADMADRLSSGQLAIVMLGDKYEVVPRNIGEKILKLDKTVFVLINIPEQEQKSDDDPYAEYEVPDDLMW</sequence>
<dbReference type="AlphaFoldDB" id="A0A8D5FJY5"/>
<name>A0A8D5FJY5_9BACT</name>
<gene>
    <name evidence="2" type="primary">yaiL</name>
    <name evidence="2" type="ORF">DGMP_02570</name>
</gene>
<accession>A0A8D5FJY5</accession>